<evidence type="ECO:0000313" key="5">
    <source>
        <dbReference type="Proteomes" id="UP000055590"/>
    </source>
</evidence>
<dbReference type="AlphaFoldDB" id="A0A0K1PHV5"/>
<dbReference type="InterPro" id="IPR003331">
    <property type="entry name" value="UDP_GlcNAc_Epimerase_2_dom"/>
</dbReference>
<reference evidence="4 5" key="1">
    <citation type="submission" date="2015-08" db="EMBL/GenBank/DDBJ databases">
        <authorList>
            <person name="Babu N.S."/>
            <person name="Beckwith C.J."/>
            <person name="Beseler K.G."/>
            <person name="Brison A."/>
            <person name="Carone J.V."/>
            <person name="Caskin T.P."/>
            <person name="Diamond M."/>
            <person name="Durham M.E."/>
            <person name="Foxe J.M."/>
            <person name="Go M."/>
            <person name="Henderson B.A."/>
            <person name="Jones I.B."/>
            <person name="McGettigan J.A."/>
            <person name="Micheletti S.J."/>
            <person name="Nasrallah M.E."/>
            <person name="Ortiz D."/>
            <person name="Piller C.R."/>
            <person name="Privatt S.R."/>
            <person name="Schneider S.L."/>
            <person name="Sharp S."/>
            <person name="Smith T.C."/>
            <person name="Stanton J.D."/>
            <person name="Ullery H.E."/>
            <person name="Wilson R.J."/>
            <person name="Serrano M.G."/>
            <person name="Buck G."/>
            <person name="Lee V."/>
            <person name="Wang Y."/>
            <person name="Carvalho R."/>
            <person name="Voegtly L."/>
            <person name="Shi R."/>
            <person name="Duckworth R."/>
            <person name="Johnson A."/>
            <person name="Loviza R."/>
            <person name="Walstead R."/>
            <person name="Shah Z."/>
            <person name="Kiflezghi M."/>
            <person name="Wade K."/>
            <person name="Ball S.L."/>
            <person name="Bradley K.W."/>
            <person name="Asai D.J."/>
            <person name="Bowman C.A."/>
            <person name="Russell D.A."/>
            <person name="Pope W.H."/>
            <person name="Jacobs-Sera D."/>
            <person name="Hendrix R.W."/>
            <person name="Hatfull G.F."/>
        </authorList>
    </citation>
    <scope>NUCLEOTIDE SEQUENCE [LARGE SCALE GENOMIC DNA]</scope>
    <source>
        <strain evidence="4 5">DSM 27710</strain>
    </source>
</reference>
<evidence type="ECO:0000256" key="2">
    <source>
        <dbReference type="SAM" id="MobiDB-lite"/>
    </source>
</evidence>
<keyword evidence="5" id="KW-1185">Reference proteome</keyword>
<feature type="domain" description="UDP-N-acetylglucosamine 2-epimerase" evidence="3">
    <location>
        <begin position="107"/>
        <end position="444"/>
    </location>
</feature>
<feature type="compositionally biased region" description="Basic and acidic residues" evidence="2">
    <location>
        <begin position="24"/>
        <end position="38"/>
    </location>
</feature>
<comment type="similarity">
    <text evidence="1">Belongs to the UDP-N-acetylglucosamine 2-epimerase family.</text>
</comment>
<gene>
    <name evidence="4" type="ORF">AKJ08_3492</name>
</gene>
<organism evidence="4 5">
    <name type="scientific">Vulgatibacter incomptus</name>
    <dbReference type="NCBI Taxonomy" id="1391653"/>
    <lineage>
        <taxon>Bacteria</taxon>
        <taxon>Pseudomonadati</taxon>
        <taxon>Myxococcota</taxon>
        <taxon>Myxococcia</taxon>
        <taxon>Myxococcales</taxon>
        <taxon>Cystobacterineae</taxon>
        <taxon>Vulgatibacteraceae</taxon>
        <taxon>Vulgatibacter</taxon>
    </lineage>
</organism>
<name>A0A0K1PHV5_9BACT</name>
<dbReference type="CDD" id="cd03786">
    <property type="entry name" value="GTB_UDP-GlcNAc_2-Epimerase"/>
    <property type="match status" value="1"/>
</dbReference>
<dbReference type="PANTHER" id="PTHR43174">
    <property type="entry name" value="UDP-N-ACETYLGLUCOSAMINE 2-EPIMERASE"/>
    <property type="match status" value="1"/>
</dbReference>
<dbReference type="KEGG" id="vin:AKJ08_3492"/>
<sequence>MVENQLCAVAGPAEVPEVADNPVDEARARRPNRPDPTRVCRSSKLRRWPLTKLSRPTTTGRSPWTPSDHPFKRLRPSVQFPTVPHMKIVHVVGARPNFMKIAPVMKAIAAAGFAQQRLVHTGQHYDASMSDVFFDDLGLPRPDIFLGVGSGSHAEQTAKVLIGFEKVCLEEKPDLVVVAGDVNSTLAAALVSAKLLIPVAHVEAGLRSRDLSMPEEVNRILVDRISDLLLTPSRDGDENLLAEGTPPDRIHLVGNVMIDSLLSHLETARRLGIPERMDLAPGNYAVLTLHRASNVDDPMVLSGLLGAIELIQQQLPVVFPVHPRTRKQVEAFGFDSRVQAMKNLKLCEPLGYLEFLGLTSQAKLVLTDSGGLQEETTALGIPCLTLRENTERPVTVTEGTNTVVGTDPNSIMYEAESALAGRGKGGRRPALWDGRASERIAEVVRAFAVQRGLA</sequence>
<dbReference type="InterPro" id="IPR029767">
    <property type="entry name" value="WecB-like"/>
</dbReference>
<proteinExistence type="inferred from homology"/>
<dbReference type="Proteomes" id="UP000055590">
    <property type="component" value="Chromosome"/>
</dbReference>
<dbReference type="Gene3D" id="3.40.50.2000">
    <property type="entry name" value="Glycogen Phosphorylase B"/>
    <property type="match status" value="2"/>
</dbReference>
<dbReference type="PATRIC" id="fig|1391653.3.peg.3646"/>
<evidence type="ECO:0000313" key="4">
    <source>
        <dbReference type="EMBL" id="AKU93105.1"/>
    </source>
</evidence>
<feature type="region of interest" description="Disordered" evidence="2">
    <location>
        <begin position="51"/>
        <end position="70"/>
    </location>
</feature>
<feature type="compositionally biased region" description="Polar residues" evidence="2">
    <location>
        <begin position="54"/>
        <end position="65"/>
    </location>
</feature>
<dbReference type="SUPFAM" id="SSF53756">
    <property type="entry name" value="UDP-Glycosyltransferase/glycogen phosphorylase"/>
    <property type="match status" value="1"/>
</dbReference>
<accession>A0A0K1PHV5</accession>
<evidence type="ECO:0000256" key="1">
    <source>
        <dbReference type="RuleBase" id="RU003513"/>
    </source>
</evidence>
<protein>
    <submittedName>
        <fullName evidence="4">UDP-N-acetylglucosamine 2-epimerase</fullName>
    </submittedName>
</protein>
<dbReference type="STRING" id="1391653.AKJ08_3492"/>
<dbReference type="Pfam" id="PF02350">
    <property type="entry name" value="Epimerase_2"/>
    <property type="match status" value="1"/>
</dbReference>
<dbReference type="GO" id="GO:0016853">
    <property type="term" value="F:isomerase activity"/>
    <property type="evidence" value="ECO:0007669"/>
    <property type="project" value="UniProtKB-KW"/>
</dbReference>
<dbReference type="EMBL" id="CP012332">
    <property type="protein sequence ID" value="AKU93105.1"/>
    <property type="molecule type" value="Genomic_DNA"/>
</dbReference>
<feature type="region of interest" description="Disordered" evidence="2">
    <location>
        <begin position="18"/>
        <end position="40"/>
    </location>
</feature>
<keyword evidence="1" id="KW-0413">Isomerase</keyword>
<dbReference type="NCBIfam" id="TIGR00236">
    <property type="entry name" value="wecB"/>
    <property type="match status" value="1"/>
</dbReference>
<evidence type="ECO:0000259" key="3">
    <source>
        <dbReference type="Pfam" id="PF02350"/>
    </source>
</evidence>
<dbReference type="PANTHER" id="PTHR43174:SF1">
    <property type="entry name" value="UDP-N-ACETYLGLUCOSAMINE 2-EPIMERASE"/>
    <property type="match status" value="1"/>
</dbReference>